<dbReference type="RefSeq" id="WP_345393501.1">
    <property type="nucleotide sequence ID" value="NZ_BAABLA010000019.1"/>
</dbReference>
<evidence type="ECO:0000256" key="5">
    <source>
        <dbReference type="ARBA" id="ARBA00023235"/>
    </source>
</evidence>
<keyword evidence="8" id="KW-0812">Transmembrane</keyword>
<keyword evidence="8" id="KW-0472">Membrane</keyword>
<dbReference type="EMBL" id="JBHSXX010000001">
    <property type="protein sequence ID" value="MFC6869106.1"/>
    <property type="molecule type" value="Genomic_DNA"/>
</dbReference>
<dbReference type="Pfam" id="PF13624">
    <property type="entry name" value="SurA_N_3"/>
    <property type="match status" value="1"/>
</dbReference>
<dbReference type="InterPro" id="IPR023058">
    <property type="entry name" value="PPIase_PpiC_CS"/>
</dbReference>
<dbReference type="Gene3D" id="1.10.4030.10">
    <property type="entry name" value="Porin chaperone SurA, peptide-binding domain"/>
    <property type="match status" value="1"/>
</dbReference>
<keyword evidence="11" id="KW-1185">Reference proteome</keyword>
<evidence type="ECO:0000313" key="10">
    <source>
        <dbReference type="EMBL" id="MFC6869106.1"/>
    </source>
</evidence>
<dbReference type="PANTHER" id="PTHR47245:SF1">
    <property type="entry name" value="FOLDASE PROTEIN PRSA"/>
    <property type="match status" value="1"/>
</dbReference>
<evidence type="ECO:0000256" key="2">
    <source>
        <dbReference type="ARBA" id="ARBA00013194"/>
    </source>
</evidence>
<comment type="catalytic activity">
    <reaction evidence="1">
        <text>[protein]-peptidylproline (omega=180) = [protein]-peptidylproline (omega=0)</text>
        <dbReference type="Rhea" id="RHEA:16237"/>
        <dbReference type="Rhea" id="RHEA-COMP:10747"/>
        <dbReference type="Rhea" id="RHEA-COMP:10748"/>
        <dbReference type="ChEBI" id="CHEBI:83833"/>
        <dbReference type="ChEBI" id="CHEBI:83834"/>
        <dbReference type="EC" id="5.2.1.8"/>
    </reaction>
</comment>
<dbReference type="EC" id="5.2.1.8" evidence="2"/>
<dbReference type="InterPro" id="IPR046357">
    <property type="entry name" value="PPIase_dom_sf"/>
</dbReference>
<dbReference type="PANTHER" id="PTHR47245">
    <property type="entry name" value="PEPTIDYLPROLYL ISOMERASE"/>
    <property type="match status" value="1"/>
</dbReference>
<dbReference type="SUPFAM" id="SSF54534">
    <property type="entry name" value="FKBP-like"/>
    <property type="match status" value="1"/>
</dbReference>
<dbReference type="Pfam" id="PF13145">
    <property type="entry name" value="Rotamase_2"/>
    <property type="match status" value="1"/>
</dbReference>
<dbReference type="PROSITE" id="PS50198">
    <property type="entry name" value="PPIC_PPIASE_2"/>
    <property type="match status" value="1"/>
</dbReference>
<dbReference type="Proteomes" id="UP001596337">
    <property type="component" value="Unassembled WGS sequence"/>
</dbReference>
<dbReference type="SUPFAM" id="SSF109998">
    <property type="entry name" value="Triger factor/SurA peptide-binding domain-like"/>
    <property type="match status" value="1"/>
</dbReference>
<feature type="domain" description="PpiC" evidence="9">
    <location>
        <begin position="197"/>
        <end position="287"/>
    </location>
</feature>
<dbReference type="Gene3D" id="3.10.50.40">
    <property type="match status" value="1"/>
</dbReference>
<gene>
    <name evidence="10" type="ORF">ACFQGD_18330</name>
</gene>
<dbReference type="InterPro" id="IPR027304">
    <property type="entry name" value="Trigger_fact/SurA_dom_sf"/>
</dbReference>
<evidence type="ECO:0000256" key="1">
    <source>
        <dbReference type="ARBA" id="ARBA00000971"/>
    </source>
</evidence>
<feature type="transmembrane region" description="Helical" evidence="8">
    <location>
        <begin position="21"/>
        <end position="42"/>
    </location>
</feature>
<reference evidence="11" key="1">
    <citation type="journal article" date="2019" name="Int. J. Syst. Evol. Microbiol.">
        <title>The Global Catalogue of Microorganisms (GCM) 10K type strain sequencing project: providing services to taxonomists for standard genome sequencing and annotation.</title>
        <authorList>
            <consortium name="The Broad Institute Genomics Platform"/>
            <consortium name="The Broad Institute Genome Sequencing Center for Infectious Disease"/>
            <person name="Wu L."/>
            <person name="Ma J."/>
        </authorList>
    </citation>
    <scope>NUCLEOTIDE SEQUENCE [LARGE SCALE GENOMIC DNA]</scope>
    <source>
        <strain evidence="11">KCTC 32255</strain>
    </source>
</reference>
<feature type="compositionally biased region" description="Polar residues" evidence="7">
    <location>
        <begin position="345"/>
        <end position="354"/>
    </location>
</feature>
<accession>A0ABW2C1K1</accession>
<keyword evidence="3" id="KW-0732">Signal</keyword>
<evidence type="ECO:0000256" key="8">
    <source>
        <dbReference type="SAM" id="Phobius"/>
    </source>
</evidence>
<proteinExistence type="predicted"/>
<evidence type="ECO:0000313" key="11">
    <source>
        <dbReference type="Proteomes" id="UP001596337"/>
    </source>
</evidence>
<dbReference type="InterPro" id="IPR050245">
    <property type="entry name" value="PrsA_foldase"/>
</dbReference>
<dbReference type="PROSITE" id="PS01096">
    <property type="entry name" value="PPIC_PPIASE_1"/>
    <property type="match status" value="1"/>
</dbReference>
<evidence type="ECO:0000256" key="7">
    <source>
        <dbReference type="SAM" id="MobiDB-lite"/>
    </source>
</evidence>
<evidence type="ECO:0000256" key="3">
    <source>
        <dbReference type="ARBA" id="ARBA00022729"/>
    </source>
</evidence>
<sequence>MRRPNLAAVARWPDMTPRARAAVATMIAATVTLLASLVHIGIDWATALPDDAVLQLDDTVVTEDEFEHRVDALSALYGVKRPEGGAEADRFRRDAAKAIAVSMILDRAASQRDVVIADKAAQDALGKIIEDQLNDNRSGFVQFLSTQGLAERDVLDEVKRQLATSRLFSEVTSDLGEVTDKEVRQTFEKRRDEMVVPERRHLRNIVVDTREKASDILAELDSGADFAVLAAESSMDGSTRDKGGDLGTLAADQLDKGFAKAAFGASEGSTFGPVKTKHGWNVGYVQSVKTEQQLSFEQVSDRLKTELTQQRKLEKWRSWLGDLIEAAEVEYVDEYRPADPDAPPETTQPAGAPR</sequence>
<comment type="caution">
    <text evidence="10">The sequence shown here is derived from an EMBL/GenBank/DDBJ whole genome shotgun (WGS) entry which is preliminary data.</text>
</comment>
<evidence type="ECO:0000256" key="4">
    <source>
        <dbReference type="ARBA" id="ARBA00023110"/>
    </source>
</evidence>
<protein>
    <recommendedName>
        <fullName evidence="2">peptidylprolyl isomerase</fullName>
        <ecNumber evidence="2">5.2.1.8</ecNumber>
    </recommendedName>
</protein>
<name>A0ABW2C1K1_9PSEU</name>
<keyword evidence="5 6" id="KW-0413">Isomerase</keyword>
<keyword evidence="8" id="KW-1133">Transmembrane helix</keyword>
<dbReference type="GO" id="GO:0016853">
    <property type="term" value="F:isomerase activity"/>
    <property type="evidence" value="ECO:0007669"/>
    <property type="project" value="UniProtKB-KW"/>
</dbReference>
<evidence type="ECO:0000259" key="9">
    <source>
        <dbReference type="PROSITE" id="PS50198"/>
    </source>
</evidence>
<keyword evidence="4 6" id="KW-0697">Rotamase</keyword>
<organism evidence="10 11">
    <name type="scientific">Haloechinothrix salitolerans</name>
    <dbReference type="NCBI Taxonomy" id="926830"/>
    <lineage>
        <taxon>Bacteria</taxon>
        <taxon>Bacillati</taxon>
        <taxon>Actinomycetota</taxon>
        <taxon>Actinomycetes</taxon>
        <taxon>Pseudonocardiales</taxon>
        <taxon>Pseudonocardiaceae</taxon>
        <taxon>Haloechinothrix</taxon>
    </lineage>
</organism>
<feature type="region of interest" description="Disordered" evidence="7">
    <location>
        <begin position="334"/>
        <end position="354"/>
    </location>
</feature>
<evidence type="ECO:0000256" key="6">
    <source>
        <dbReference type="PROSITE-ProRule" id="PRU00278"/>
    </source>
</evidence>
<dbReference type="InterPro" id="IPR000297">
    <property type="entry name" value="PPIase_PpiC"/>
</dbReference>